<evidence type="ECO:0000313" key="12">
    <source>
        <dbReference type="EMBL" id="KAG0464705.1"/>
    </source>
</evidence>
<gene>
    <name evidence="12" type="ORF">HPP92_018869</name>
</gene>
<dbReference type="EMBL" id="JADCNM010000010">
    <property type="protein sequence ID" value="KAG0464705.1"/>
    <property type="molecule type" value="Genomic_DNA"/>
</dbReference>
<proteinExistence type="predicted"/>
<organism evidence="12 13">
    <name type="scientific">Vanilla planifolia</name>
    <name type="common">Vanilla</name>
    <dbReference type="NCBI Taxonomy" id="51239"/>
    <lineage>
        <taxon>Eukaryota</taxon>
        <taxon>Viridiplantae</taxon>
        <taxon>Streptophyta</taxon>
        <taxon>Embryophyta</taxon>
        <taxon>Tracheophyta</taxon>
        <taxon>Spermatophyta</taxon>
        <taxon>Magnoliopsida</taxon>
        <taxon>Liliopsida</taxon>
        <taxon>Asparagales</taxon>
        <taxon>Orchidaceae</taxon>
        <taxon>Vanilloideae</taxon>
        <taxon>Vanilleae</taxon>
        <taxon>Vanilla</taxon>
    </lineage>
</organism>
<dbReference type="GO" id="GO:0005737">
    <property type="term" value="C:cytoplasm"/>
    <property type="evidence" value="ECO:0007669"/>
    <property type="project" value="UniProtKB-SubCell"/>
</dbReference>
<dbReference type="OrthoDB" id="298344at2759"/>
<feature type="region of interest" description="Disordered" evidence="10">
    <location>
        <begin position="62"/>
        <end position="87"/>
    </location>
</feature>
<evidence type="ECO:0000256" key="1">
    <source>
        <dbReference type="ARBA" id="ARBA00004123"/>
    </source>
</evidence>
<keyword evidence="3" id="KW-0963">Cytoplasm</keyword>
<dbReference type="Pfam" id="PF10497">
    <property type="entry name" value="zf-4CXXC_R1"/>
    <property type="match status" value="1"/>
</dbReference>
<keyword evidence="8" id="KW-0804">Transcription</keyword>
<evidence type="ECO:0000313" key="13">
    <source>
        <dbReference type="Proteomes" id="UP000639772"/>
    </source>
</evidence>
<dbReference type="PANTHER" id="PTHR31169:SF23">
    <property type="entry name" value="OS03G0572250 PROTEIN"/>
    <property type="match status" value="1"/>
</dbReference>
<keyword evidence="9" id="KW-0539">Nucleus</keyword>
<feature type="compositionally biased region" description="Basic and acidic residues" evidence="10">
    <location>
        <begin position="270"/>
        <end position="284"/>
    </location>
</feature>
<keyword evidence="5" id="KW-0597">Phosphoprotein</keyword>
<evidence type="ECO:0000256" key="10">
    <source>
        <dbReference type="SAM" id="MobiDB-lite"/>
    </source>
</evidence>
<sequence>MVSTRMRTLKANSTAIGGEGTPSGYEKCRSERIKENMERMKQLGIINLSVKFKSETDRVRPLRLPRIGTPSMADNSPTPEPRRRSSRLQNVLPISYSEIRAARDVKHLSDDSTDWLREGQKQEVYNEDHEKLLGSCEKSWTLFVDGYNSDGKRIYDHVVGKTCHQCRQKTLGHHTSCSKCNMVQGQFCGDCLYMRYGENVLEVEENTSWICPVCRGICNCSICRVKKGWLPTGPLYKKVCNLGYKSVAHFLILTKQVQSNKAIEVASPKSPKEPEDGKLAFEPE</sequence>
<accession>A0A835Q1X2</accession>
<keyword evidence="4" id="KW-1017">Isopeptide bond</keyword>
<dbReference type="GO" id="GO:0005634">
    <property type="term" value="C:nucleus"/>
    <property type="evidence" value="ECO:0007669"/>
    <property type="project" value="UniProtKB-SubCell"/>
</dbReference>
<reference evidence="12 13" key="1">
    <citation type="journal article" date="2020" name="Nat. Food">
        <title>A phased Vanilla planifolia genome enables genetic improvement of flavour and production.</title>
        <authorList>
            <person name="Hasing T."/>
            <person name="Tang H."/>
            <person name="Brym M."/>
            <person name="Khazi F."/>
            <person name="Huang T."/>
            <person name="Chambers A.H."/>
        </authorList>
    </citation>
    <scope>NUCLEOTIDE SEQUENCE [LARGE SCALE GENOMIC DNA]</scope>
    <source>
        <tissue evidence="12">Leaf</tissue>
    </source>
</reference>
<dbReference type="InterPro" id="IPR018866">
    <property type="entry name" value="Znf-4CXXC_R1"/>
</dbReference>
<keyword evidence="7" id="KW-0805">Transcription regulation</keyword>
<comment type="caution">
    <text evidence="12">The sequence shown here is derived from an EMBL/GenBank/DDBJ whole genome shotgun (WGS) entry which is preliminary data.</text>
</comment>
<dbReference type="InterPro" id="IPR040221">
    <property type="entry name" value="CDCA7/CDA7L"/>
</dbReference>
<dbReference type="AlphaFoldDB" id="A0A835Q1X2"/>
<evidence type="ECO:0000256" key="4">
    <source>
        <dbReference type="ARBA" id="ARBA00022499"/>
    </source>
</evidence>
<evidence type="ECO:0000256" key="8">
    <source>
        <dbReference type="ARBA" id="ARBA00023163"/>
    </source>
</evidence>
<evidence type="ECO:0000256" key="9">
    <source>
        <dbReference type="ARBA" id="ARBA00023242"/>
    </source>
</evidence>
<evidence type="ECO:0000256" key="5">
    <source>
        <dbReference type="ARBA" id="ARBA00022553"/>
    </source>
</evidence>
<keyword evidence="6" id="KW-0832">Ubl conjugation</keyword>
<feature type="region of interest" description="Disordered" evidence="10">
    <location>
        <begin position="1"/>
        <end position="26"/>
    </location>
</feature>
<name>A0A835Q1X2_VANPL</name>
<feature type="region of interest" description="Disordered" evidence="10">
    <location>
        <begin position="264"/>
        <end position="284"/>
    </location>
</feature>
<evidence type="ECO:0000256" key="7">
    <source>
        <dbReference type="ARBA" id="ARBA00023015"/>
    </source>
</evidence>
<evidence type="ECO:0000259" key="11">
    <source>
        <dbReference type="Pfam" id="PF10497"/>
    </source>
</evidence>
<feature type="compositionally biased region" description="Polar residues" evidence="10">
    <location>
        <begin position="1"/>
        <end position="15"/>
    </location>
</feature>
<evidence type="ECO:0000256" key="6">
    <source>
        <dbReference type="ARBA" id="ARBA00022843"/>
    </source>
</evidence>
<dbReference type="PANTHER" id="PTHR31169">
    <property type="entry name" value="OS05G0300700 PROTEIN"/>
    <property type="match status" value="1"/>
</dbReference>
<dbReference type="Proteomes" id="UP000639772">
    <property type="component" value="Chromosome 10"/>
</dbReference>
<dbReference type="GO" id="GO:0006355">
    <property type="term" value="P:regulation of DNA-templated transcription"/>
    <property type="evidence" value="ECO:0007669"/>
    <property type="project" value="InterPro"/>
</dbReference>
<evidence type="ECO:0000256" key="2">
    <source>
        <dbReference type="ARBA" id="ARBA00004496"/>
    </source>
</evidence>
<evidence type="ECO:0000256" key="3">
    <source>
        <dbReference type="ARBA" id="ARBA00022490"/>
    </source>
</evidence>
<protein>
    <recommendedName>
        <fullName evidence="11">Zinc-finger domain-containing protein</fullName>
    </recommendedName>
</protein>
<comment type="subcellular location">
    <subcellularLocation>
        <location evidence="2">Cytoplasm</location>
    </subcellularLocation>
    <subcellularLocation>
        <location evidence="1">Nucleus</location>
    </subcellularLocation>
</comment>
<feature type="domain" description="Zinc-finger" evidence="11">
    <location>
        <begin position="155"/>
        <end position="251"/>
    </location>
</feature>